<name>A0A0V8ELS5_LACLL</name>
<reference evidence="2" key="1">
    <citation type="submission" date="2015-10" db="EMBL/GenBank/DDBJ databases">
        <title>Draft Genome Sequences of 11 Lactococcus lactis subspecies cremoris strains.</title>
        <authorList>
            <person name="Wels M."/>
            <person name="Backus L."/>
            <person name="Boekhorst J."/>
            <person name="Dijkstra A."/>
            <person name="Beerthuizen M."/>
            <person name="Kelly W."/>
            <person name="Siezen R."/>
            <person name="Bachmann H."/>
            <person name="Van Hijum S."/>
        </authorList>
    </citation>
    <scope>NUCLEOTIDE SEQUENCE [LARGE SCALE GENOMIC DNA]</scope>
    <source>
        <strain evidence="2">N42</strain>
    </source>
</reference>
<organism evidence="1 2">
    <name type="scientific">Lactococcus lactis subsp. lactis</name>
    <name type="common">Streptococcus lactis</name>
    <dbReference type="NCBI Taxonomy" id="1360"/>
    <lineage>
        <taxon>Bacteria</taxon>
        <taxon>Bacillati</taxon>
        <taxon>Bacillota</taxon>
        <taxon>Bacilli</taxon>
        <taxon>Lactobacillales</taxon>
        <taxon>Streptococcaceae</taxon>
        <taxon>Lactococcus</taxon>
    </lineage>
</organism>
<evidence type="ECO:0000313" key="2">
    <source>
        <dbReference type="Proteomes" id="UP000052991"/>
    </source>
</evidence>
<accession>A0A0V8ELS5</accession>
<dbReference type="AlphaFoldDB" id="A0A0V8ELS5"/>
<comment type="caution">
    <text evidence="1">The sequence shown here is derived from an EMBL/GenBank/DDBJ whole genome shotgun (WGS) entry which is preliminary data.</text>
</comment>
<dbReference type="Proteomes" id="UP000052991">
    <property type="component" value="Unassembled WGS sequence"/>
</dbReference>
<gene>
    <name evidence="1" type="ORF">N42_1388</name>
</gene>
<proteinExistence type="predicted"/>
<evidence type="ECO:0000313" key="1">
    <source>
        <dbReference type="EMBL" id="KSU26853.1"/>
    </source>
</evidence>
<sequence length="48" mass="5264">MKKKKGNTNKNQGEACPLGVTDDARSCVPKAEAWDVGFVRSTKWVVGR</sequence>
<dbReference type="EMBL" id="LKLW01000087">
    <property type="protein sequence ID" value="KSU26853.1"/>
    <property type="molecule type" value="Genomic_DNA"/>
</dbReference>
<protein>
    <submittedName>
        <fullName evidence="1">Uncharacterized protein</fullName>
    </submittedName>
</protein>